<comment type="caution">
    <text evidence="1">The sequence shown here is derived from an EMBL/GenBank/DDBJ whole genome shotgun (WGS) entry which is preliminary data.</text>
</comment>
<sequence>MRPSSSLSQAKRRANALLLAALAGFLLTSLLPINPWTAFCKAVSEAALVGALADLFAVTALFRRIPIPWLSRHTAVIPRNKDRIGTNLALFVEDKFLSKDTLLLLMRQHDPVQKVAHWLAQESNARHISDLLRRALIGALEISDDQEIQKFIRQSAHTLIDQLNLAELSAHMLEQLVKDGRHQELLDACIVHVQVQLQNEDTRQAVAEKLAQWLKQEYSLLETLHLTHLLSAKLASKLAEMLATVLKEISTSDTHDLRQYINRQIAILISRLQHDENWQSRLDEFRVQLKQDSALNQYISDLWRTTRLHLLEQLRHTDSNLGIKLQQACLWVAEQILQQEALKASLQKHLENIAANLAPEFSAFLSRHIINTVHGWDAQETSLQIEHNIGKDLQSIRVSGTVVGGLLGGLLYALTLLGQQLQHLWSTTP</sequence>
<dbReference type="PANTHER" id="PTHR38442">
    <property type="entry name" value="INNER MEMBRANE PROTEIN-RELATED"/>
    <property type="match status" value="1"/>
</dbReference>
<accession>A0ABT8EKT8</accession>
<name>A0ABT8EKT8_9BURK</name>
<dbReference type="InterPro" id="IPR007383">
    <property type="entry name" value="DUF445"/>
</dbReference>
<dbReference type="PANTHER" id="PTHR38442:SF1">
    <property type="entry name" value="INNER MEMBRANE PROTEIN"/>
    <property type="match status" value="1"/>
</dbReference>
<protein>
    <submittedName>
        <fullName evidence="1">DUF445 family protein</fullName>
    </submittedName>
</protein>
<organism evidence="1 2">
    <name type="scientific">Alcaligenes endophyticus</name>
    <dbReference type="NCBI Taxonomy" id="1929088"/>
    <lineage>
        <taxon>Bacteria</taxon>
        <taxon>Pseudomonadati</taxon>
        <taxon>Pseudomonadota</taxon>
        <taxon>Betaproteobacteria</taxon>
        <taxon>Burkholderiales</taxon>
        <taxon>Alcaligenaceae</taxon>
        <taxon>Alcaligenes</taxon>
    </lineage>
</organism>
<proteinExistence type="predicted"/>
<evidence type="ECO:0000313" key="1">
    <source>
        <dbReference type="EMBL" id="MDN4121904.1"/>
    </source>
</evidence>
<dbReference type="Proteomes" id="UP001168613">
    <property type="component" value="Unassembled WGS sequence"/>
</dbReference>
<evidence type="ECO:0000313" key="2">
    <source>
        <dbReference type="Proteomes" id="UP001168613"/>
    </source>
</evidence>
<dbReference type="EMBL" id="JAJHNU010000003">
    <property type="protein sequence ID" value="MDN4121904.1"/>
    <property type="molecule type" value="Genomic_DNA"/>
</dbReference>
<dbReference type="Pfam" id="PF04286">
    <property type="entry name" value="DUF445"/>
    <property type="match status" value="1"/>
</dbReference>
<gene>
    <name evidence="1" type="ORF">LMS43_11440</name>
</gene>
<dbReference type="RefSeq" id="WP_266123088.1">
    <property type="nucleotide sequence ID" value="NZ_JAJHNU010000003.1"/>
</dbReference>
<keyword evidence="2" id="KW-1185">Reference proteome</keyword>
<reference evidence="1" key="1">
    <citation type="submission" date="2021-11" db="EMBL/GenBank/DDBJ databases">
        <title>Draft genome sequence of Alcaligenes endophyticus type strain CCUG 75668T.</title>
        <authorList>
            <person name="Salva-Serra F."/>
            <person name="Duran R.E."/>
            <person name="Seeger M."/>
            <person name="Moore E.R.B."/>
            <person name="Jaen-Luchoro D."/>
        </authorList>
    </citation>
    <scope>NUCLEOTIDE SEQUENCE</scope>
    <source>
        <strain evidence="1">CCUG 75668</strain>
    </source>
</reference>